<dbReference type="InterPro" id="IPR007568">
    <property type="entry name" value="RTA1"/>
</dbReference>
<keyword evidence="3 6" id="KW-1133">Transmembrane helix</keyword>
<protein>
    <submittedName>
        <fullName evidence="7">RTA1 like protein-domain-containing protein</fullName>
    </submittedName>
</protein>
<evidence type="ECO:0000313" key="8">
    <source>
        <dbReference type="Proteomes" id="UP001301769"/>
    </source>
</evidence>
<dbReference type="EMBL" id="MU858046">
    <property type="protein sequence ID" value="KAK4220027.1"/>
    <property type="molecule type" value="Genomic_DNA"/>
</dbReference>
<dbReference type="Pfam" id="PF04479">
    <property type="entry name" value="RTA1"/>
    <property type="match status" value="1"/>
</dbReference>
<dbReference type="AlphaFoldDB" id="A0AAN7BE47"/>
<evidence type="ECO:0000256" key="3">
    <source>
        <dbReference type="ARBA" id="ARBA00022989"/>
    </source>
</evidence>
<feature type="transmembrane region" description="Helical" evidence="6">
    <location>
        <begin position="241"/>
        <end position="260"/>
    </location>
</feature>
<accession>A0AAN7BE47</accession>
<name>A0AAN7BE47_9PEZI</name>
<keyword evidence="4 6" id="KW-0472">Membrane</keyword>
<dbReference type="PANTHER" id="PTHR31465">
    <property type="entry name" value="PROTEIN RTA1-RELATED"/>
    <property type="match status" value="1"/>
</dbReference>
<gene>
    <name evidence="7" type="ORF">QBC37DRAFT_436348</name>
</gene>
<feature type="transmembrane region" description="Helical" evidence="6">
    <location>
        <begin position="49"/>
        <end position="67"/>
    </location>
</feature>
<dbReference type="GO" id="GO:0016020">
    <property type="term" value="C:membrane"/>
    <property type="evidence" value="ECO:0007669"/>
    <property type="project" value="UniProtKB-SubCell"/>
</dbReference>
<feature type="transmembrane region" description="Helical" evidence="6">
    <location>
        <begin position="79"/>
        <end position="103"/>
    </location>
</feature>
<keyword evidence="8" id="KW-1185">Reference proteome</keyword>
<evidence type="ECO:0000256" key="5">
    <source>
        <dbReference type="SAM" id="MobiDB-lite"/>
    </source>
</evidence>
<comment type="subcellular location">
    <subcellularLocation>
        <location evidence="1">Membrane</location>
        <topology evidence="1">Multi-pass membrane protein</topology>
    </subcellularLocation>
</comment>
<proteinExistence type="predicted"/>
<feature type="transmembrane region" description="Helical" evidence="6">
    <location>
        <begin position="161"/>
        <end position="185"/>
    </location>
</feature>
<evidence type="ECO:0000256" key="4">
    <source>
        <dbReference type="ARBA" id="ARBA00023136"/>
    </source>
</evidence>
<feature type="compositionally biased region" description="Basic residues" evidence="5">
    <location>
        <begin position="289"/>
        <end position="298"/>
    </location>
</feature>
<keyword evidence="2 6" id="KW-0812">Transmembrane</keyword>
<feature type="region of interest" description="Disordered" evidence="5">
    <location>
        <begin position="268"/>
        <end position="298"/>
    </location>
</feature>
<reference evidence="7" key="2">
    <citation type="submission" date="2023-05" db="EMBL/GenBank/DDBJ databases">
        <authorList>
            <consortium name="Lawrence Berkeley National Laboratory"/>
            <person name="Steindorff A."/>
            <person name="Hensen N."/>
            <person name="Bonometti L."/>
            <person name="Westerberg I."/>
            <person name="Brannstrom I.O."/>
            <person name="Guillou S."/>
            <person name="Cros-Aarteil S."/>
            <person name="Calhoun S."/>
            <person name="Haridas S."/>
            <person name="Kuo A."/>
            <person name="Mondo S."/>
            <person name="Pangilinan J."/>
            <person name="Riley R."/>
            <person name="Labutti K."/>
            <person name="Andreopoulos B."/>
            <person name="Lipzen A."/>
            <person name="Chen C."/>
            <person name="Yanf M."/>
            <person name="Daum C."/>
            <person name="Ng V."/>
            <person name="Clum A."/>
            <person name="Ohm R."/>
            <person name="Martin F."/>
            <person name="Silar P."/>
            <person name="Natvig D."/>
            <person name="Lalanne C."/>
            <person name="Gautier V."/>
            <person name="Ament-Velasquez S.L."/>
            <person name="Kruys A."/>
            <person name="Hutchinson M.I."/>
            <person name="Powell A.J."/>
            <person name="Barry K."/>
            <person name="Miller A.N."/>
            <person name="Grigoriev I.V."/>
            <person name="Debuchy R."/>
            <person name="Gladieux P."/>
            <person name="Thoren M.H."/>
            <person name="Johannesson H."/>
        </authorList>
    </citation>
    <scope>NUCLEOTIDE SEQUENCE</scope>
    <source>
        <strain evidence="7">PSN293</strain>
    </source>
</reference>
<feature type="transmembrane region" description="Helical" evidence="6">
    <location>
        <begin position="206"/>
        <end position="226"/>
    </location>
</feature>
<feature type="transmembrane region" description="Helical" evidence="6">
    <location>
        <begin position="124"/>
        <end position="141"/>
    </location>
</feature>
<evidence type="ECO:0000313" key="7">
    <source>
        <dbReference type="EMBL" id="KAK4220027.1"/>
    </source>
</evidence>
<evidence type="ECO:0000256" key="1">
    <source>
        <dbReference type="ARBA" id="ARBA00004141"/>
    </source>
</evidence>
<evidence type="ECO:0000256" key="2">
    <source>
        <dbReference type="ARBA" id="ARBA00022692"/>
    </source>
</evidence>
<evidence type="ECO:0000256" key="6">
    <source>
        <dbReference type="SAM" id="Phobius"/>
    </source>
</evidence>
<feature type="transmembrane region" description="Helical" evidence="6">
    <location>
        <begin position="20"/>
        <end position="40"/>
    </location>
</feature>
<dbReference type="Proteomes" id="UP001301769">
    <property type="component" value="Unassembled WGS sequence"/>
</dbReference>
<organism evidence="7 8">
    <name type="scientific">Rhypophila decipiens</name>
    <dbReference type="NCBI Taxonomy" id="261697"/>
    <lineage>
        <taxon>Eukaryota</taxon>
        <taxon>Fungi</taxon>
        <taxon>Dikarya</taxon>
        <taxon>Ascomycota</taxon>
        <taxon>Pezizomycotina</taxon>
        <taxon>Sordariomycetes</taxon>
        <taxon>Sordariomycetidae</taxon>
        <taxon>Sordariales</taxon>
        <taxon>Naviculisporaceae</taxon>
        <taxon>Rhypophila</taxon>
    </lineage>
</organism>
<comment type="caution">
    <text evidence="7">The sequence shown here is derived from an EMBL/GenBank/DDBJ whole genome shotgun (WGS) entry which is preliminary data.</text>
</comment>
<reference evidence="7" key="1">
    <citation type="journal article" date="2023" name="Mol. Phylogenet. Evol.">
        <title>Genome-scale phylogeny and comparative genomics of the fungal order Sordariales.</title>
        <authorList>
            <person name="Hensen N."/>
            <person name="Bonometti L."/>
            <person name="Westerberg I."/>
            <person name="Brannstrom I.O."/>
            <person name="Guillou S."/>
            <person name="Cros-Aarteil S."/>
            <person name="Calhoun S."/>
            <person name="Haridas S."/>
            <person name="Kuo A."/>
            <person name="Mondo S."/>
            <person name="Pangilinan J."/>
            <person name="Riley R."/>
            <person name="LaButti K."/>
            <person name="Andreopoulos B."/>
            <person name="Lipzen A."/>
            <person name="Chen C."/>
            <person name="Yan M."/>
            <person name="Daum C."/>
            <person name="Ng V."/>
            <person name="Clum A."/>
            <person name="Steindorff A."/>
            <person name="Ohm R.A."/>
            <person name="Martin F."/>
            <person name="Silar P."/>
            <person name="Natvig D.O."/>
            <person name="Lalanne C."/>
            <person name="Gautier V."/>
            <person name="Ament-Velasquez S.L."/>
            <person name="Kruys A."/>
            <person name="Hutchinson M.I."/>
            <person name="Powell A.J."/>
            <person name="Barry K."/>
            <person name="Miller A.N."/>
            <person name="Grigoriev I.V."/>
            <person name="Debuchy R."/>
            <person name="Gladieux P."/>
            <person name="Hiltunen Thoren M."/>
            <person name="Johannesson H."/>
        </authorList>
    </citation>
    <scope>NUCLEOTIDE SEQUENCE</scope>
    <source>
        <strain evidence="7">PSN293</strain>
    </source>
</reference>
<sequence length="298" mass="33132">MAGPTTPPPEDQSVWQYNPSLALAILASILYGIIFLVIFYQTFIKYRSWYFTCVVVGAGVEVAGYALRCHSIRNPSQVAPFATTLSLIVLAPILISAGNYLLLGRMIRSILLREHYKIAPGLPAHRITRIFVISDILSGMVQSSGSGVASSDNWTGPNLKVGINILIGGLGLQAVSFVLFMSLLGRFHYLARREAMADAPRDWRKLLRAVYISSAMILIRCIFRAAEFGEGVDGYSFRHEWLFWVFEAVPMLVAISVFCVHHPSAVLGRDGGGKRTSSDEEEGEELEARRRRHRKTRS</sequence>
<dbReference type="PANTHER" id="PTHR31465:SF32">
    <property type="entry name" value="DOMAIN PROTEIN, PUTATIVE-RELATED"/>
    <property type="match status" value="1"/>
</dbReference>